<dbReference type="Proteomes" id="UP001374579">
    <property type="component" value="Unassembled WGS sequence"/>
</dbReference>
<feature type="compositionally biased region" description="Basic residues" evidence="1">
    <location>
        <begin position="53"/>
        <end position="65"/>
    </location>
</feature>
<dbReference type="AlphaFoldDB" id="A0AAN9BX07"/>
<evidence type="ECO:0008006" key="4">
    <source>
        <dbReference type="Google" id="ProtNLM"/>
    </source>
</evidence>
<sequence>MQRTKRPPRRYSTFITQVSRELPTSDGETDDSSNSTQAVRRRTKTRSSERQRHQSKTRKAQRQQRSKTYTTQRQIQPEKTCSSRRQQKKTRTTHRQRSITRTTQRNRQHEEKTRATQRKKDHSDISSDDSEEGKIERRKKQKRDYARRKTLRANKELESLASCCERRKEENSNIMQQIRDLETWMKFAQSYLTLCRHLPRPHPAPQPQPAGIPGHSVTSEAELTSSSLQPLSNVQLSVYIAAHANGSATWDAAGGEVFNPNNLVQPMDPDWERQHILQTSHDSTTANFPTADPAFSADPGDMKLLEDRVVKGILLDVQRDCDVQSAFEELSFSLPLLTELL</sequence>
<evidence type="ECO:0000256" key="1">
    <source>
        <dbReference type="SAM" id="MobiDB-lite"/>
    </source>
</evidence>
<feature type="region of interest" description="Disordered" evidence="1">
    <location>
        <begin position="198"/>
        <end position="224"/>
    </location>
</feature>
<feature type="compositionally biased region" description="Basic residues" evidence="1">
    <location>
        <begin position="85"/>
        <end position="98"/>
    </location>
</feature>
<name>A0AAN9BX07_9CAEN</name>
<gene>
    <name evidence="2" type="ORF">V1264_012677</name>
</gene>
<organism evidence="2 3">
    <name type="scientific">Littorina saxatilis</name>
    <dbReference type="NCBI Taxonomy" id="31220"/>
    <lineage>
        <taxon>Eukaryota</taxon>
        <taxon>Metazoa</taxon>
        <taxon>Spiralia</taxon>
        <taxon>Lophotrochozoa</taxon>
        <taxon>Mollusca</taxon>
        <taxon>Gastropoda</taxon>
        <taxon>Caenogastropoda</taxon>
        <taxon>Littorinimorpha</taxon>
        <taxon>Littorinoidea</taxon>
        <taxon>Littorinidae</taxon>
        <taxon>Littorina</taxon>
    </lineage>
</organism>
<feature type="compositionally biased region" description="Polar residues" evidence="1">
    <location>
        <begin position="66"/>
        <end position="80"/>
    </location>
</feature>
<feature type="region of interest" description="Disordered" evidence="1">
    <location>
        <begin position="1"/>
        <end position="148"/>
    </location>
</feature>
<dbReference type="EMBL" id="JBAMIC010000002">
    <property type="protein sequence ID" value="KAK7113378.1"/>
    <property type="molecule type" value="Genomic_DNA"/>
</dbReference>
<keyword evidence="3" id="KW-1185">Reference proteome</keyword>
<reference evidence="2 3" key="1">
    <citation type="submission" date="2024-02" db="EMBL/GenBank/DDBJ databases">
        <title>Chromosome-scale genome assembly of the rough periwinkle Littorina saxatilis.</title>
        <authorList>
            <person name="De Jode A."/>
            <person name="Faria R."/>
            <person name="Formenti G."/>
            <person name="Sims Y."/>
            <person name="Smith T.P."/>
            <person name="Tracey A."/>
            <person name="Wood J.M.D."/>
            <person name="Zagrodzka Z.B."/>
            <person name="Johannesson K."/>
            <person name="Butlin R.K."/>
            <person name="Leder E.H."/>
        </authorList>
    </citation>
    <scope>NUCLEOTIDE SEQUENCE [LARGE SCALE GENOMIC DNA]</scope>
    <source>
        <strain evidence="2">Snail1</strain>
        <tissue evidence="2">Muscle</tissue>
    </source>
</reference>
<proteinExistence type="predicted"/>
<feature type="compositionally biased region" description="Basic residues" evidence="1">
    <location>
        <begin position="136"/>
        <end position="148"/>
    </location>
</feature>
<accession>A0AAN9BX07</accession>
<protein>
    <recommendedName>
        <fullName evidence="4">BZIP domain-containing protein</fullName>
    </recommendedName>
</protein>
<comment type="caution">
    <text evidence="2">The sequence shown here is derived from an EMBL/GenBank/DDBJ whole genome shotgun (WGS) entry which is preliminary data.</text>
</comment>
<feature type="compositionally biased region" description="Pro residues" evidence="1">
    <location>
        <begin position="201"/>
        <end position="210"/>
    </location>
</feature>
<evidence type="ECO:0000313" key="2">
    <source>
        <dbReference type="EMBL" id="KAK7113378.1"/>
    </source>
</evidence>
<evidence type="ECO:0000313" key="3">
    <source>
        <dbReference type="Proteomes" id="UP001374579"/>
    </source>
</evidence>